<evidence type="ECO:0000313" key="3">
    <source>
        <dbReference type="Proteomes" id="UP000034543"/>
    </source>
</evidence>
<proteinExistence type="predicted"/>
<dbReference type="Gene3D" id="3.30.2310.20">
    <property type="entry name" value="RelE-like"/>
    <property type="match status" value="1"/>
</dbReference>
<dbReference type="SUPFAM" id="SSF143011">
    <property type="entry name" value="RelE-like"/>
    <property type="match status" value="1"/>
</dbReference>
<evidence type="ECO:0008006" key="4">
    <source>
        <dbReference type="Google" id="ProtNLM"/>
    </source>
</evidence>
<dbReference type="EMBL" id="LCFB01000027">
    <property type="protein sequence ID" value="KKS84095.1"/>
    <property type="molecule type" value="Genomic_DNA"/>
</dbReference>
<dbReference type="InterPro" id="IPR035093">
    <property type="entry name" value="RelE/ParE_toxin_dom_sf"/>
</dbReference>
<evidence type="ECO:0000313" key="2">
    <source>
        <dbReference type="EMBL" id="KKS84095.1"/>
    </source>
</evidence>
<comment type="caution">
    <text evidence="2">The sequence shown here is derived from an EMBL/GenBank/DDBJ whole genome shotgun (WGS) entry which is preliminary data.</text>
</comment>
<protein>
    <recommendedName>
        <fullName evidence="4">Plasmid stabilization system</fullName>
    </recommendedName>
</protein>
<reference evidence="2 3" key="1">
    <citation type="journal article" date="2015" name="Nature">
        <title>rRNA introns, odd ribosomes, and small enigmatic genomes across a large radiation of phyla.</title>
        <authorList>
            <person name="Brown C.T."/>
            <person name="Hug L.A."/>
            <person name="Thomas B.C."/>
            <person name="Sharon I."/>
            <person name="Castelle C.J."/>
            <person name="Singh A."/>
            <person name="Wilkins M.J."/>
            <person name="Williams K.H."/>
            <person name="Banfield J.F."/>
        </authorList>
    </citation>
    <scope>NUCLEOTIDE SEQUENCE [LARGE SCALE GENOMIC DNA]</scope>
</reference>
<keyword evidence="1" id="KW-1277">Toxin-antitoxin system</keyword>
<name>A0A0G1CEJ1_9BACT</name>
<dbReference type="STRING" id="1618436.UV59_C0027G0023"/>
<organism evidence="2 3">
    <name type="scientific">Candidatus Gottesmanbacteria bacterium GW2011_GWA1_43_11</name>
    <dbReference type="NCBI Taxonomy" id="1618436"/>
    <lineage>
        <taxon>Bacteria</taxon>
        <taxon>Candidatus Gottesmaniibacteriota</taxon>
    </lineage>
</organism>
<dbReference type="InterPro" id="IPR007712">
    <property type="entry name" value="RelE/ParE_toxin"/>
</dbReference>
<evidence type="ECO:0000256" key="1">
    <source>
        <dbReference type="ARBA" id="ARBA00022649"/>
    </source>
</evidence>
<dbReference type="AlphaFoldDB" id="A0A0G1CEJ1"/>
<dbReference type="InterPro" id="IPR004386">
    <property type="entry name" value="Toxin_YafQ-like"/>
</dbReference>
<accession>A0A0G1CEJ1</accession>
<dbReference type="Pfam" id="PF15738">
    <property type="entry name" value="YafQ_toxin"/>
    <property type="match status" value="1"/>
</dbReference>
<dbReference type="Proteomes" id="UP000034543">
    <property type="component" value="Unassembled WGS sequence"/>
</dbReference>
<dbReference type="NCBIfam" id="TIGR02385">
    <property type="entry name" value="RelE_StbE"/>
    <property type="match status" value="1"/>
</dbReference>
<gene>
    <name evidence="2" type="ORF">UV59_C0027G0023</name>
</gene>
<sequence>MIIRYSPSFLTTLKKANVRIRKSFEEHITLFAKNAHNPHLSNHALKRKYQGYRSINITADWRAIYQEKQEGNELVAYFVALGTHKELYK</sequence>